<protein>
    <recommendedName>
        <fullName evidence="15">NADH-cytochrome b5 reductase</fullName>
        <ecNumber evidence="15">1.6.2.2</ecNumber>
    </recommendedName>
</protein>
<keyword evidence="20" id="KW-1185">Reference proteome</keyword>
<feature type="binding site" evidence="14">
    <location>
        <position position="129"/>
    </location>
    <ligand>
        <name>FAD</name>
        <dbReference type="ChEBI" id="CHEBI:57692"/>
    </ligand>
</feature>
<dbReference type="PROSITE" id="PS51384">
    <property type="entry name" value="FAD_FR"/>
    <property type="match status" value="1"/>
</dbReference>
<dbReference type="AlphaFoldDB" id="A0A833SUI7"/>
<evidence type="ECO:0000256" key="11">
    <source>
        <dbReference type="ARBA" id="ARBA00023128"/>
    </source>
</evidence>
<evidence type="ECO:0000313" key="19">
    <source>
        <dbReference type="EMBL" id="KAF4149744.1"/>
    </source>
</evidence>
<evidence type="ECO:0000256" key="9">
    <source>
        <dbReference type="ARBA" id="ARBA00023002"/>
    </source>
</evidence>
<accession>A0A833SUI7</accession>
<keyword evidence="8" id="KW-1133">Transmembrane helix</keyword>
<dbReference type="Pfam" id="PF00970">
    <property type="entry name" value="FAD_binding_6"/>
    <property type="match status" value="1"/>
</dbReference>
<evidence type="ECO:0000256" key="5">
    <source>
        <dbReference type="ARBA" id="ARBA00022630"/>
    </source>
</evidence>
<dbReference type="InterPro" id="IPR001834">
    <property type="entry name" value="CBR-like"/>
</dbReference>
<feature type="binding site" evidence="14">
    <location>
        <position position="146"/>
    </location>
    <ligand>
        <name>FAD</name>
        <dbReference type="ChEBI" id="CHEBI:57692"/>
    </ligand>
</feature>
<feature type="binding site" evidence="14">
    <location>
        <position position="130"/>
    </location>
    <ligand>
        <name>FAD</name>
        <dbReference type="ChEBI" id="CHEBI:57692"/>
    </ligand>
</feature>
<evidence type="ECO:0000256" key="2">
    <source>
        <dbReference type="ARBA" id="ARBA00004173"/>
    </source>
</evidence>
<comment type="subcellular location">
    <subcellularLocation>
        <location evidence="3">Membrane</location>
    </subcellularLocation>
    <subcellularLocation>
        <location evidence="2">Mitochondrion</location>
    </subcellularLocation>
</comment>
<proteinExistence type="inferred from homology"/>
<keyword evidence="10 15" id="KW-0520">NAD</keyword>
<keyword evidence="5 14" id="KW-0285">Flavoprotein</keyword>
<keyword evidence="6" id="KW-0812">Transmembrane</keyword>
<evidence type="ECO:0000256" key="7">
    <source>
        <dbReference type="ARBA" id="ARBA00022827"/>
    </source>
</evidence>
<evidence type="ECO:0000259" key="16">
    <source>
        <dbReference type="PROSITE" id="PS51384"/>
    </source>
</evidence>
<comment type="cofactor">
    <cofactor evidence="1 14 15">
        <name>FAD</name>
        <dbReference type="ChEBI" id="CHEBI:57692"/>
    </cofactor>
</comment>
<feature type="binding site" evidence="14">
    <location>
        <position position="154"/>
    </location>
    <ligand>
        <name>FAD</name>
        <dbReference type="ChEBI" id="CHEBI:57692"/>
    </ligand>
</feature>
<evidence type="ECO:0000256" key="12">
    <source>
        <dbReference type="ARBA" id="ARBA00023136"/>
    </source>
</evidence>
<dbReference type="InterPro" id="IPR001433">
    <property type="entry name" value="OxRdtase_FAD/NAD-bd"/>
</dbReference>
<feature type="binding site" evidence="14">
    <location>
        <position position="131"/>
    </location>
    <ligand>
        <name>FAD</name>
        <dbReference type="ChEBI" id="CHEBI:57692"/>
    </ligand>
</feature>
<evidence type="ECO:0000256" key="10">
    <source>
        <dbReference type="ARBA" id="ARBA00023027"/>
    </source>
</evidence>
<dbReference type="SUPFAM" id="SSF52343">
    <property type="entry name" value="Ferredoxin reductase-like, C-terminal NADP-linked domain"/>
    <property type="match status" value="1"/>
</dbReference>
<dbReference type="PANTHER" id="PTHR19370">
    <property type="entry name" value="NADH-CYTOCHROME B5 REDUCTASE"/>
    <property type="match status" value="1"/>
</dbReference>
<evidence type="ECO:0000256" key="8">
    <source>
        <dbReference type="ARBA" id="ARBA00022989"/>
    </source>
</evidence>
<evidence type="ECO:0000256" key="1">
    <source>
        <dbReference type="ARBA" id="ARBA00001974"/>
    </source>
</evidence>
<dbReference type="Proteomes" id="UP000602510">
    <property type="component" value="Unassembled WGS sequence"/>
</dbReference>
<evidence type="ECO:0000256" key="13">
    <source>
        <dbReference type="ARBA" id="ARBA00047682"/>
    </source>
</evidence>
<dbReference type="GO" id="GO:0090524">
    <property type="term" value="F:cytochrome-b5 reductase activity, acting on NADH"/>
    <property type="evidence" value="ECO:0007669"/>
    <property type="project" value="UniProtKB-EC"/>
</dbReference>
<evidence type="ECO:0000256" key="4">
    <source>
        <dbReference type="ARBA" id="ARBA00006105"/>
    </source>
</evidence>
<dbReference type="Proteomes" id="UP000704712">
    <property type="component" value="Unassembled WGS sequence"/>
</dbReference>
<keyword evidence="9 15" id="KW-0560">Oxidoreductase</keyword>
<keyword evidence="12" id="KW-0472">Membrane</keyword>
<dbReference type="InterPro" id="IPR017927">
    <property type="entry name" value="FAD-bd_FR_type"/>
</dbReference>
<comment type="similarity">
    <text evidence="4 15">Belongs to the flavoprotein pyridine nucleotide cytochrome reductase family.</text>
</comment>
<dbReference type="FunFam" id="2.40.30.10:FF:000069">
    <property type="entry name" value="NADH-cytochrome b5 reductase"/>
    <property type="match status" value="1"/>
</dbReference>
<dbReference type="InterPro" id="IPR039261">
    <property type="entry name" value="FNR_nucleotide-bd"/>
</dbReference>
<keyword evidence="7 14" id="KW-0274">FAD</keyword>
<dbReference type="InterPro" id="IPR001709">
    <property type="entry name" value="Flavoprot_Pyr_Nucl_cyt_Rdtase"/>
</dbReference>
<evidence type="ECO:0000256" key="15">
    <source>
        <dbReference type="RuleBase" id="RU361226"/>
    </source>
</evidence>
<dbReference type="PRINTS" id="PR00406">
    <property type="entry name" value="CYTB5RDTASE"/>
</dbReference>
<dbReference type="GO" id="GO:0005739">
    <property type="term" value="C:mitochondrion"/>
    <property type="evidence" value="ECO:0007669"/>
    <property type="project" value="UniProtKB-SubCell"/>
</dbReference>
<comment type="catalytic activity">
    <reaction evidence="13 15">
        <text>2 Fe(III)-[cytochrome b5] + NADH = 2 Fe(II)-[cytochrome b5] + NAD(+) + H(+)</text>
        <dbReference type="Rhea" id="RHEA:46680"/>
        <dbReference type="Rhea" id="RHEA-COMP:10438"/>
        <dbReference type="Rhea" id="RHEA-COMP:10439"/>
        <dbReference type="ChEBI" id="CHEBI:15378"/>
        <dbReference type="ChEBI" id="CHEBI:29033"/>
        <dbReference type="ChEBI" id="CHEBI:29034"/>
        <dbReference type="ChEBI" id="CHEBI:57540"/>
        <dbReference type="ChEBI" id="CHEBI:57945"/>
        <dbReference type="EC" id="1.6.2.2"/>
    </reaction>
</comment>
<dbReference type="Gene3D" id="2.40.30.10">
    <property type="entry name" value="Translation factors"/>
    <property type="match status" value="1"/>
</dbReference>
<evidence type="ECO:0000313" key="18">
    <source>
        <dbReference type="EMBL" id="KAF4041332.1"/>
    </source>
</evidence>
<comment type="caution">
    <text evidence="17">The sequence shown here is derived from an EMBL/GenBank/DDBJ whole genome shotgun (WGS) entry which is preliminary data.</text>
</comment>
<keyword evidence="11" id="KW-0496">Mitochondrion</keyword>
<evidence type="ECO:0000313" key="17">
    <source>
        <dbReference type="EMBL" id="KAF4028721.1"/>
    </source>
</evidence>
<evidence type="ECO:0000313" key="20">
    <source>
        <dbReference type="Proteomes" id="UP000602510"/>
    </source>
</evidence>
<dbReference type="CDD" id="cd06183">
    <property type="entry name" value="cyt_b5_reduct_like"/>
    <property type="match status" value="1"/>
</dbReference>
<dbReference type="PANTHER" id="PTHR19370:SF171">
    <property type="entry name" value="NADH-CYTOCHROME B5 REDUCTASE 2"/>
    <property type="match status" value="1"/>
</dbReference>
<evidence type="ECO:0000256" key="14">
    <source>
        <dbReference type="PIRSR" id="PIRSR601834-1"/>
    </source>
</evidence>
<dbReference type="Pfam" id="PF00175">
    <property type="entry name" value="NAD_binding_1"/>
    <property type="match status" value="1"/>
</dbReference>
<dbReference type="GO" id="GO:0016020">
    <property type="term" value="C:membrane"/>
    <property type="evidence" value="ECO:0007669"/>
    <property type="project" value="UniProtKB-SubCell"/>
</dbReference>
<feature type="binding site" evidence="14">
    <location>
        <position position="148"/>
    </location>
    <ligand>
        <name>FAD</name>
        <dbReference type="ChEBI" id="CHEBI:57692"/>
    </ligand>
</feature>
<dbReference type="EMBL" id="WSZM01000127">
    <property type="protein sequence ID" value="KAF4041332.1"/>
    <property type="molecule type" value="Genomic_DNA"/>
</dbReference>
<feature type="binding site" evidence="14">
    <location>
        <position position="197"/>
    </location>
    <ligand>
        <name>FAD</name>
        <dbReference type="ChEBI" id="CHEBI:57692"/>
    </ligand>
</feature>
<evidence type="ECO:0000256" key="6">
    <source>
        <dbReference type="ARBA" id="ARBA00022692"/>
    </source>
</evidence>
<dbReference type="PRINTS" id="PR00371">
    <property type="entry name" value="FPNCR"/>
</dbReference>
<dbReference type="Gene3D" id="3.40.50.80">
    <property type="entry name" value="Nucleotide-binding domain of ferredoxin-NADP reductase (FNR) module"/>
    <property type="match status" value="1"/>
</dbReference>
<dbReference type="InterPro" id="IPR017938">
    <property type="entry name" value="Riboflavin_synthase-like_b-brl"/>
</dbReference>
<dbReference type="InterPro" id="IPR008333">
    <property type="entry name" value="Cbr1-like_FAD-bd_dom"/>
</dbReference>
<gene>
    <name evidence="18" type="ORF">GN244_ATG06511</name>
    <name evidence="17" type="ORF">GN244_ATG19568</name>
    <name evidence="19" type="ORF">GN958_ATG01140</name>
</gene>
<evidence type="ECO:0000256" key="3">
    <source>
        <dbReference type="ARBA" id="ARBA00004370"/>
    </source>
</evidence>
<dbReference type="FunFam" id="3.40.50.80:FF:000009">
    <property type="entry name" value="NADH-cytochrome b5 reductase"/>
    <property type="match status" value="1"/>
</dbReference>
<reference evidence="17" key="1">
    <citation type="submission" date="2020-04" db="EMBL/GenBank/DDBJ databases">
        <title>Hybrid Assembly of Korean Phytophthora infestans isolates.</title>
        <authorList>
            <person name="Prokchorchik M."/>
            <person name="Lee Y."/>
            <person name="Seo J."/>
            <person name="Cho J.-H."/>
            <person name="Park Y.-E."/>
            <person name="Jang D.-C."/>
            <person name="Im J.-S."/>
            <person name="Choi J.-G."/>
            <person name="Park H.-J."/>
            <person name="Lee G.-B."/>
            <person name="Lee Y.-G."/>
            <person name="Hong S.-Y."/>
            <person name="Cho K."/>
            <person name="Sohn K.H."/>
        </authorList>
    </citation>
    <scope>NUCLEOTIDE SEQUENCE</scope>
    <source>
        <strain evidence="17">KR_1_A1</strain>
        <strain evidence="19">KR_2_A2</strain>
    </source>
</reference>
<feature type="domain" description="FAD-binding FR-type" evidence="16">
    <location>
        <begin position="77"/>
        <end position="180"/>
    </location>
</feature>
<feature type="binding site" evidence="14">
    <location>
        <position position="156"/>
    </location>
    <ligand>
        <name>FAD</name>
        <dbReference type="ChEBI" id="CHEBI:57692"/>
    </ligand>
</feature>
<sequence>MRFQAISLVKNRGPVVLVPSPTVVVMWSTMIMRFPTQAKSVSRSALVAAGMAAFAAFSSVSSTRCEEEKSKVALSPKEFRSFTVRKVETVNYNTKRVTFALPTPEHEMGLTTPSCLMARAKVDGKTVVRPYTPVNVNDEKGFLELVVKGYPQGKLSKHIVQLKEGDSLDMKGPFPKFNYYPNRYKSIGMIAGGSGITPMLQLIKAICRNPEDRTEITLLYCSVSEEDIILREEVEAMMYLYPQISVIHVLSNPSAEWKGLTGFVSKEMIEKYMPEPSDDNLVCVCGPPPMMYHVSGDKAKDRSQGELQGLLKDMNYTSTQVFKF</sequence>
<organism evidence="17 20">
    <name type="scientific">Phytophthora infestans</name>
    <name type="common">Potato late blight agent</name>
    <name type="synonym">Botrytis infestans</name>
    <dbReference type="NCBI Taxonomy" id="4787"/>
    <lineage>
        <taxon>Eukaryota</taxon>
        <taxon>Sar</taxon>
        <taxon>Stramenopiles</taxon>
        <taxon>Oomycota</taxon>
        <taxon>Peronosporomycetes</taxon>
        <taxon>Peronosporales</taxon>
        <taxon>Peronosporaceae</taxon>
        <taxon>Phytophthora</taxon>
    </lineage>
</organism>
<dbReference type="EC" id="1.6.2.2" evidence="15"/>
<name>A0A833SUI7_PHYIN</name>
<dbReference type="EMBL" id="WSZM01000979">
    <property type="protein sequence ID" value="KAF4028721.1"/>
    <property type="molecule type" value="Genomic_DNA"/>
</dbReference>
<dbReference type="EMBL" id="JAACNO010000142">
    <property type="protein sequence ID" value="KAF4149744.1"/>
    <property type="molecule type" value="Genomic_DNA"/>
</dbReference>
<dbReference type="SUPFAM" id="SSF63380">
    <property type="entry name" value="Riboflavin synthase domain-like"/>
    <property type="match status" value="1"/>
</dbReference>